<feature type="transmembrane region" description="Helical" evidence="5">
    <location>
        <begin position="114"/>
        <end position="130"/>
    </location>
</feature>
<feature type="transmembrane region" description="Helical" evidence="5">
    <location>
        <begin position="44"/>
        <end position="62"/>
    </location>
</feature>
<keyword evidence="7" id="KW-1185">Reference proteome</keyword>
<dbReference type="EMBL" id="CP013344">
    <property type="protein sequence ID" value="AMU92358.1"/>
    <property type="molecule type" value="Genomic_DNA"/>
</dbReference>
<accession>A0AAC9AYT2</accession>
<evidence type="ECO:0000256" key="5">
    <source>
        <dbReference type="SAM" id="Phobius"/>
    </source>
</evidence>
<dbReference type="PANTHER" id="PTHR36974">
    <property type="entry name" value="MEMBRANE PROTEIN-RELATED"/>
    <property type="match status" value="1"/>
</dbReference>
<keyword evidence="2 5" id="KW-0812">Transmembrane</keyword>
<reference evidence="6 7" key="2">
    <citation type="journal article" date="2016" name="Genome Announc.">
        <title>Complete Genome Sequence of Sphingopyxis macrogoltabida Strain 203N (NBRC 111659), a Polyethylene Glycol Degrader.</title>
        <authorList>
            <person name="Ohtsubo Y."/>
            <person name="Nonoyama S."/>
            <person name="Nagata Y."/>
            <person name="Numata M."/>
            <person name="Tsuchikane K."/>
            <person name="Hosoyama A."/>
            <person name="Yamazoe A."/>
            <person name="Tsuda M."/>
            <person name="Fujita N."/>
            <person name="Kawai F."/>
        </authorList>
    </citation>
    <scope>NUCLEOTIDE SEQUENCE [LARGE SCALE GENOMIC DNA]</scope>
    <source>
        <strain evidence="6 7">203N</strain>
    </source>
</reference>
<dbReference type="AlphaFoldDB" id="A0AAC9AYT2"/>
<dbReference type="PANTHER" id="PTHR36974:SF1">
    <property type="entry name" value="DOXX FAMILY MEMBRANE PROTEIN"/>
    <property type="match status" value="1"/>
</dbReference>
<evidence type="ECO:0000256" key="3">
    <source>
        <dbReference type="ARBA" id="ARBA00022989"/>
    </source>
</evidence>
<dbReference type="RefSeq" id="WP_054734267.1">
    <property type="nucleotide sequence ID" value="NZ_CP009429.1"/>
</dbReference>
<evidence type="ECO:0008006" key="8">
    <source>
        <dbReference type="Google" id="ProtNLM"/>
    </source>
</evidence>
<evidence type="ECO:0000313" key="6">
    <source>
        <dbReference type="EMBL" id="AMU92358.1"/>
    </source>
</evidence>
<dbReference type="InterPro" id="IPR032808">
    <property type="entry name" value="DoxX"/>
</dbReference>
<keyword evidence="4 5" id="KW-0472">Membrane</keyword>
<evidence type="ECO:0000256" key="4">
    <source>
        <dbReference type="ARBA" id="ARBA00023136"/>
    </source>
</evidence>
<feature type="transmembrane region" description="Helical" evidence="5">
    <location>
        <begin position="74"/>
        <end position="94"/>
    </location>
</feature>
<gene>
    <name evidence="6" type="ORF">ATM17_25410</name>
</gene>
<keyword evidence="3 5" id="KW-1133">Transmembrane helix</keyword>
<comment type="subcellular location">
    <subcellularLocation>
        <location evidence="1">Membrane</location>
        <topology evidence="1">Multi-pass membrane protein</topology>
    </subcellularLocation>
</comment>
<protein>
    <recommendedName>
        <fullName evidence="8">DoxX family protein</fullName>
    </recommendedName>
</protein>
<evidence type="ECO:0000313" key="7">
    <source>
        <dbReference type="Proteomes" id="UP000076088"/>
    </source>
</evidence>
<proteinExistence type="predicted"/>
<dbReference type="Proteomes" id="UP000076088">
    <property type="component" value="Chromosome"/>
</dbReference>
<dbReference type="GO" id="GO:0016020">
    <property type="term" value="C:membrane"/>
    <property type="evidence" value="ECO:0007669"/>
    <property type="project" value="UniProtKB-SubCell"/>
</dbReference>
<reference evidence="7" key="1">
    <citation type="submission" date="2015-11" db="EMBL/GenBank/DDBJ databases">
        <title>Complete genome sequence of a polyethylene-glycol degrader Sphingopyxis macrogoltabida 203N (NBRC 111659).</title>
        <authorList>
            <person name="Yoshiyuki O."/>
            <person name="Shouta N."/>
            <person name="Nagata Y."/>
            <person name="Numata M."/>
            <person name="Tsuchikane K."/>
            <person name="Hosoyama A."/>
            <person name="Yamazoe A."/>
            <person name="Tsuda M."/>
            <person name="Fujita N."/>
            <person name="Kawai F."/>
        </authorList>
    </citation>
    <scope>NUCLEOTIDE SEQUENCE [LARGE SCALE GENOMIC DNA]</scope>
    <source>
        <strain evidence="7">203N</strain>
    </source>
</reference>
<organism evidence="6 7">
    <name type="scientific">Sphingopyxis macrogoltabida</name>
    <name type="common">Sphingomonas macrogoltabidus</name>
    <dbReference type="NCBI Taxonomy" id="33050"/>
    <lineage>
        <taxon>Bacteria</taxon>
        <taxon>Pseudomonadati</taxon>
        <taxon>Pseudomonadota</taxon>
        <taxon>Alphaproteobacteria</taxon>
        <taxon>Sphingomonadales</taxon>
        <taxon>Sphingomonadaceae</taxon>
        <taxon>Sphingopyxis</taxon>
    </lineage>
</organism>
<sequence>MNDPIRTALRWLLALAYGAAGYLHLARPAPFLAITPPWVPEPGFVVAATGAAEIAGAIGLMIPRVRKAAGWGLALYALCVWPANFHHAFAQIAIGGETLGWWYHGPRLAAQPLIIWWALWASGAVDWPFGKGNK</sequence>
<evidence type="ECO:0000256" key="2">
    <source>
        <dbReference type="ARBA" id="ARBA00022692"/>
    </source>
</evidence>
<dbReference type="Pfam" id="PF13564">
    <property type="entry name" value="DoxX_2"/>
    <property type="match status" value="1"/>
</dbReference>
<name>A0AAC9AYT2_SPHMC</name>
<evidence type="ECO:0000256" key="1">
    <source>
        <dbReference type="ARBA" id="ARBA00004141"/>
    </source>
</evidence>